<dbReference type="Gene3D" id="2.60.40.200">
    <property type="entry name" value="Superoxide dismutase, copper/zinc binding domain"/>
    <property type="match status" value="1"/>
</dbReference>
<proteinExistence type="inferred from homology"/>
<dbReference type="OMA" id="KNVWEER"/>
<evidence type="ECO:0000256" key="3">
    <source>
        <dbReference type="ARBA" id="ARBA00025798"/>
    </source>
</evidence>
<dbReference type="Pfam" id="PF00080">
    <property type="entry name" value="Sod_Cu"/>
    <property type="match status" value="1"/>
</dbReference>
<keyword evidence="7" id="KW-1185">Reference proteome</keyword>
<keyword evidence="2" id="KW-0479">Metal-binding</keyword>
<dbReference type="EMBL" id="LODT01000039">
    <property type="protein sequence ID" value="KYQ89753.1"/>
    <property type="molecule type" value="Genomic_DNA"/>
</dbReference>
<evidence type="ECO:0000256" key="1">
    <source>
        <dbReference type="ARBA" id="ARBA00001973"/>
    </source>
</evidence>
<dbReference type="GO" id="GO:0006801">
    <property type="term" value="P:superoxide metabolic process"/>
    <property type="evidence" value="ECO:0007669"/>
    <property type="project" value="InterPro"/>
</dbReference>
<dbReference type="Gene3D" id="3.30.70.100">
    <property type="match status" value="1"/>
</dbReference>
<accession>A0A151Z717</accession>
<dbReference type="PROSITE" id="PS01047">
    <property type="entry name" value="HMA_1"/>
    <property type="match status" value="1"/>
</dbReference>
<dbReference type="SUPFAM" id="SSF49329">
    <property type="entry name" value="Cu,Zn superoxide dismutase-like"/>
    <property type="match status" value="1"/>
</dbReference>
<evidence type="ECO:0000256" key="4">
    <source>
        <dbReference type="ARBA" id="ARBA00032899"/>
    </source>
</evidence>
<comment type="caution">
    <text evidence="6">The sequence shown here is derived from an EMBL/GenBank/DDBJ whole genome shotgun (WGS) entry which is preliminary data.</text>
</comment>
<protein>
    <recommendedName>
        <fullName evidence="4">Superoxide dismutase copper chaperone</fullName>
    </recommendedName>
</protein>
<evidence type="ECO:0000259" key="5">
    <source>
        <dbReference type="PROSITE" id="PS50846"/>
    </source>
</evidence>
<dbReference type="Proteomes" id="UP000076078">
    <property type="component" value="Unassembled WGS sequence"/>
</dbReference>
<dbReference type="GO" id="GO:0005507">
    <property type="term" value="F:copper ion binding"/>
    <property type="evidence" value="ECO:0007669"/>
    <property type="project" value="InterPro"/>
</dbReference>
<dbReference type="OrthoDB" id="666972at2759"/>
<dbReference type="InterPro" id="IPR036163">
    <property type="entry name" value="HMA_dom_sf"/>
</dbReference>
<reference evidence="6 7" key="1">
    <citation type="submission" date="2015-12" db="EMBL/GenBank/DDBJ databases">
        <title>Dictyostelia acquired genes for synthesis and detection of signals that induce cell-type specialization by lateral gene transfer from prokaryotes.</title>
        <authorList>
            <person name="Gloeckner G."/>
            <person name="Schaap P."/>
        </authorList>
    </citation>
    <scope>NUCLEOTIDE SEQUENCE [LARGE SCALE GENOMIC DNA]</scope>
    <source>
        <strain evidence="6 7">TK</strain>
    </source>
</reference>
<dbReference type="AlphaFoldDB" id="A0A151Z717"/>
<comment type="similarity">
    <text evidence="3">In the C-terminal section; belongs to the Cu-Zn superoxide dismutase family.</text>
</comment>
<dbReference type="InterPro" id="IPR036423">
    <property type="entry name" value="SOD-like_Cu/Zn_dom_sf"/>
</dbReference>
<sequence>MNNDKIKVELNVDIHCNSCVDTISKGIKDNLKQTEIVQVDLHEQRLVLESSDLTIDICDVINSTGKTATICGVGSGKGSAVCSIGEIEGWEKGCGGAGGEGVKGVYGVVRILQTSASQILFEGIFKGLNDQEQTKKPTLVVHEFGNLLNGCQSVGKPYKNTQQQQPVIGTSTVSEHGQSQFRVMTKDRYEFWDLIGRSIVLHSSDDIDSPNDKRIACGIICRAASVGQNQKKICPCDGPPPPSSL</sequence>
<gene>
    <name evidence="6" type="ORF">DLAC_09722</name>
</gene>
<evidence type="ECO:0000313" key="6">
    <source>
        <dbReference type="EMBL" id="KYQ89753.1"/>
    </source>
</evidence>
<dbReference type="InterPro" id="IPR017969">
    <property type="entry name" value="Heavy-metal-associated_CS"/>
</dbReference>
<feature type="domain" description="HMA" evidence="5">
    <location>
        <begin position="5"/>
        <end position="69"/>
    </location>
</feature>
<dbReference type="InterPro" id="IPR024134">
    <property type="entry name" value="SOD_Cu/Zn_/chaperone"/>
</dbReference>
<dbReference type="InParanoid" id="A0A151Z717"/>
<dbReference type="PROSITE" id="PS50846">
    <property type="entry name" value="HMA_2"/>
    <property type="match status" value="1"/>
</dbReference>
<dbReference type="CDD" id="cd00371">
    <property type="entry name" value="HMA"/>
    <property type="match status" value="1"/>
</dbReference>
<dbReference type="SUPFAM" id="SSF55008">
    <property type="entry name" value="HMA, heavy metal-associated domain"/>
    <property type="match status" value="1"/>
</dbReference>
<dbReference type="PANTHER" id="PTHR10003">
    <property type="entry name" value="SUPEROXIDE DISMUTASE CU-ZN -RELATED"/>
    <property type="match status" value="1"/>
</dbReference>
<evidence type="ECO:0000313" key="7">
    <source>
        <dbReference type="Proteomes" id="UP000076078"/>
    </source>
</evidence>
<dbReference type="STRING" id="361077.A0A151Z717"/>
<organism evidence="6 7">
    <name type="scientific">Tieghemostelium lacteum</name>
    <name type="common">Slime mold</name>
    <name type="synonym">Dictyostelium lacteum</name>
    <dbReference type="NCBI Taxonomy" id="361077"/>
    <lineage>
        <taxon>Eukaryota</taxon>
        <taxon>Amoebozoa</taxon>
        <taxon>Evosea</taxon>
        <taxon>Eumycetozoa</taxon>
        <taxon>Dictyostelia</taxon>
        <taxon>Dictyosteliales</taxon>
        <taxon>Raperosteliaceae</taxon>
        <taxon>Tieghemostelium</taxon>
    </lineage>
</organism>
<dbReference type="InterPro" id="IPR006121">
    <property type="entry name" value="HMA_dom"/>
</dbReference>
<comment type="cofactor">
    <cofactor evidence="1">
        <name>Cu(2+)</name>
        <dbReference type="ChEBI" id="CHEBI:29036"/>
    </cofactor>
</comment>
<dbReference type="InterPro" id="IPR001424">
    <property type="entry name" value="SOD_Cu_Zn_dom"/>
</dbReference>
<name>A0A151Z717_TIELA</name>
<evidence type="ECO:0000256" key="2">
    <source>
        <dbReference type="ARBA" id="ARBA00022723"/>
    </source>
</evidence>
<dbReference type="FunCoup" id="A0A151Z717">
    <property type="interactions" value="1"/>
</dbReference>